<reference evidence="6" key="1">
    <citation type="journal article" date="2019" name="Int. J. Syst. Evol. Microbiol.">
        <title>The Global Catalogue of Microorganisms (GCM) 10K type strain sequencing project: providing services to taxonomists for standard genome sequencing and annotation.</title>
        <authorList>
            <consortium name="The Broad Institute Genomics Platform"/>
            <consortium name="The Broad Institute Genome Sequencing Center for Infectious Disease"/>
            <person name="Wu L."/>
            <person name="Ma J."/>
        </authorList>
    </citation>
    <scope>NUCLEOTIDE SEQUENCE [LARGE SCALE GENOMIC DNA]</scope>
    <source>
        <strain evidence="6">KCTC 42730</strain>
    </source>
</reference>
<dbReference type="RefSeq" id="WP_377126945.1">
    <property type="nucleotide sequence ID" value="NZ_JBHRSD010000033.1"/>
</dbReference>
<accession>A0ABV7CP19</accession>
<evidence type="ECO:0000256" key="1">
    <source>
        <dbReference type="ARBA" id="ARBA00022723"/>
    </source>
</evidence>
<keyword evidence="2" id="KW-0863">Zinc-finger</keyword>
<dbReference type="PROSITE" id="PS50199">
    <property type="entry name" value="ZF_RANBP2_2"/>
    <property type="match status" value="1"/>
</dbReference>
<dbReference type="SUPFAM" id="SSF90209">
    <property type="entry name" value="Ran binding protein zinc finger-like"/>
    <property type="match status" value="1"/>
</dbReference>
<sequence>MTTQAFIDPFSWQCAYLAEHGMEAHIVCGLLSQAGIQTCLQGEFLQGALGEIPFIQTQVKVMVYAIKLARAQQILVNYHQQPSTHWQCPACLEENGPAFDYCWQCETQRT</sequence>
<evidence type="ECO:0000313" key="5">
    <source>
        <dbReference type="EMBL" id="MFC3034166.1"/>
    </source>
</evidence>
<proteinExistence type="predicted"/>
<gene>
    <name evidence="5" type="ORF">ACFOEE_16795</name>
</gene>
<evidence type="ECO:0000256" key="2">
    <source>
        <dbReference type="ARBA" id="ARBA00022771"/>
    </source>
</evidence>
<dbReference type="InterPro" id="IPR001876">
    <property type="entry name" value="Znf_RanBP2"/>
</dbReference>
<evidence type="ECO:0000313" key="6">
    <source>
        <dbReference type="Proteomes" id="UP001595453"/>
    </source>
</evidence>
<protein>
    <submittedName>
        <fullName evidence="5">DUF2007 domain-containing protein</fullName>
    </submittedName>
</protein>
<dbReference type="InterPro" id="IPR036443">
    <property type="entry name" value="Znf_RanBP2_sf"/>
</dbReference>
<dbReference type="PROSITE" id="PS01358">
    <property type="entry name" value="ZF_RANBP2_1"/>
    <property type="match status" value="1"/>
</dbReference>
<keyword evidence="1" id="KW-0479">Metal-binding</keyword>
<evidence type="ECO:0000256" key="3">
    <source>
        <dbReference type="ARBA" id="ARBA00022833"/>
    </source>
</evidence>
<evidence type="ECO:0000259" key="4">
    <source>
        <dbReference type="PROSITE" id="PS50199"/>
    </source>
</evidence>
<dbReference type="InterPro" id="IPR018551">
    <property type="entry name" value="DUF2007"/>
</dbReference>
<feature type="domain" description="RanBP2-type" evidence="4">
    <location>
        <begin position="81"/>
        <end position="110"/>
    </location>
</feature>
<dbReference type="EMBL" id="JBHRSD010000033">
    <property type="protein sequence ID" value="MFC3034166.1"/>
    <property type="molecule type" value="Genomic_DNA"/>
</dbReference>
<comment type="caution">
    <text evidence="5">The sequence shown here is derived from an EMBL/GenBank/DDBJ whole genome shotgun (WGS) entry which is preliminary data.</text>
</comment>
<keyword evidence="6" id="KW-1185">Reference proteome</keyword>
<keyword evidence="3" id="KW-0862">Zinc</keyword>
<dbReference type="Proteomes" id="UP001595453">
    <property type="component" value="Unassembled WGS sequence"/>
</dbReference>
<name>A0ABV7CP19_9GAMM</name>
<organism evidence="5 6">
    <name type="scientific">Pseudoalteromonas fenneropenaei</name>
    <dbReference type="NCBI Taxonomy" id="1737459"/>
    <lineage>
        <taxon>Bacteria</taxon>
        <taxon>Pseudomonadati</taxon>
        <taxon>Pseudomonadota</taxon>
        <taxon>Gammaproteobacteria</taxon>
        <taxon>Alteromonadales</taxon>
        <taxon>Pseudoalteromonadaceae</taxon>
        <taxon>Pseudoalteromonas</taxon>
    </lineage>
</organism>
<dbReference type="Pfam" id="PF09413">
    <property type="entry name" value="DUF2007"/>
    <property type="match status" value="1"/>
</dbReference>